<protein>
    <submittedName>
        <fullName evidence="1">Uncharacterized protein</fullName>
    </submittedName>
</protein>
<proteinExistence type="predicted"/>
<evidence type="ECO:0000313" key="2">
    <source>
        <dbReference type="Proteomes" id="UP000823775"/>
    </source>
</evidence>
<dbReference type="EMBL" id="JACEIK010017168">
    <property type="protein sequence ID" value="MCE5165803.1"/>
    <property type="molecule type" value="Genomic_DNA"/>
</dbReference>
<comment type="caution">
    <text evidence="1">The sequence shown here is derived from an EMBL/GenBank/DDBJ whole genome shotgun (WGS) entry which is preliminary data.</text>
</comment>
<feature type="non-terminal residue" evidence="1">
    <location>
        <position position="1"/>
    </location>
</feature>
<dbReference type="Proteomes" id="UP000823775">
    <property type="component" value="Unassembled WGS sequence"/>
</dbReference>
<name>A0ABS8Y5A0_DATST</name>
<evidence type="ECO:0000313" key="1">
    <source>
        <dbReference type="EMBL" id="MCE5165803.1"/>
    </source>
</evidence>
<reference evidence="1 2" key="1">
    <citation type="journal article" date="2021" name="BMC Genomics">
        <title>Datura genome reveals duplications of psychoactive alkaloid biosynthetic genes and high mutation rate following tissue culture.</title>
        <authorList>
            <person name="Rajewski A."/>
            <person name="Carter-House D."/>
            <person name="Stajich J."/>
            <person name="Litt A."/>
        </authorList>
    </citation>
    <scope>NUCLEOTIDE SEQUENCE [LARGE SCALE GENOMIC DNA]</scope>
    <source>
        <strain evidence="1">AR-01</strain>
    </source>
</reference>
<keyword evidence="2" id="KW-1185">Reference proteome</keyword>
<sequence length="70" mass="7954">FKESEDNVPFIYLLGEQPQAIGKCPCDGVGDEGKSHKKKDNKINQEKAELCDAMKQSRVEEEIQIKKMQT</sequence>
<gene>
    <name evidence="1" type="ORF">HAX54_012342</name>
</gene>
<organism evidence="1 2">
    <name type="scientific">Datura stramonium</name>
    <name type="common">Jimsonweed</name>
    <name type="synonym">Common thornapple</name>
    <dbReference type="NCBI Taxonomy" id="4076"/>
    <lineage>
        <taxon>Eukaryota</taxon>
        <taxon>Viridiplantae</taxon>
        <taxon>Streptophyta</taxon>
        <taxon>Embryophyta</taxon>
        <taxon>Tracheophyta</taxon>
        <taxon>Spermatophyta</taxon>
        <taxon>Magnoliopsida</taxon>
        <taxon>eudicotyledons</taxon>
        <taxon>Gunneridae</taxon>
        <taxon>Pentapetalae</taxon>
        <taxon>asterids</taxon>
        <taxon>lamiids</taxon>
        <taxon>Solanales</taxon>
        <taxon>Solanaceae</taxon>
        <taxon>Solanoideae</taxon>
        <taxon>Datureae</taxon>
        <taxon>Datura</taxon>
    </lineage>
</organism>
<accession>A0ABS8Y5A0</accession>